<gene>
    <name evidence="1" type="ORF">JK364_23915</name>
</gene>
<evidence type="ECO:0000313" key="1">
    <source>
        <dbReference type="EMBL" id="MBL1115421.1"/>
    </source>
</evidence>
<comment type="caution">
    <text evidence="1">The sequence shown here is derived from an EMBL/GenBank/DDBJ whole genome shotgun (WGS) entry which is preliminary data.</text>
</comment>
<dbReference type="Proteomes" id="UP000621510">
    <property type="component" value="Unassembled WGS sequence"/>
</dbReference>
<sequence>MIVFVPGLFAYDGDEITGTEKQMLDELHLRKIDLADEALVVDPSGYAGESTSVFEAMAEGDLADLRQDPGEGIVLAQICKAAHIQATPDGPE</sequence>
<proteinExistence type="predicted"/>
<keyword evidence="2" id="KW-1185">Reference proteome</keyword>
<name>A0ABS1PUL8_9ACTN</name>
<evidence type="ECO:0000313" key="2">
    <source>
        <dbReference type="Proteomes" id="UP000621510"/>
    </source>
</evidence>
<protein>
    <submittedName>
        <fullName evidence="1">Uncharacterized protein</fullName>
    </submittedName>
</protein>
<dbReference type="EMBL" id="JAERRG010000009">
    <property type="protein sequence ID" value="MBL1115421.1"/>
    <property type="molecule type" value="Genomic_DNA"/>
</dbReference>
<organism evidence="1 2">
    <name type="scientific">Streptomyces endocoffeicus</name>
    <dbReference type="NCBI Taxonomy" id="2898945"/>
    <lineage>
        <taxon>Bacteria</taxon>
        <taxon>Bacillati</taxon>
        <taxon>Actinomycetota</taxon>
        <taxon>Actinomycetes</taxon>
        <taxon>Kitasatosporales</taxon>
        <taxon>Streptomycetaceae</taxon>
        <taxon>Streptomyces</taxon>
    </lineage>
</organism>
<dbReference type="RefSeq" id="WP_201853213.1">
    <property type="nucleotide sequence ID" value="NZ_JAERRG010000009.1"/>
</dbReference>
<reference evidence="1 2" key="1">
    <citation type="submission" date="2021-01" db="EMBL/GenBank/DDBJ databases">
        <title>WGS of actinomycetes isolated from Thailand.</title>
        <authorList>
            <person name="Thawai C."/>
        </authorList>
    </citation>
    <scope>NUCLEOTIDE SEQUENCE [LARGE SCALE GENOMIC DNA]</scope>
    <source>
        <strain evidence="1 2">CA3R110</strain>
    </source>
</reference>
<accession>A0ABS1PUL8</accession>